<evidence type="ECO:0000313" key="2">
    <source>
        <dbReference type="Proteomes" id="UP000195024"/>
    </source>
</evidence>
<dbReference type="AlphaFoldDB" id="A0A242KYF0"/>
<dbReference type="NCBIfam" id="TIGR01725">
    <property type="entry name" value="phge_HK97_gp10"/>
    <property type="match status" value="1"/>
</dbReference>
<name>A0A242KYF0_ENTMU</name>
<protein>
    <submittedName>
        <fullName evidence="1">HK97 gp10 family phage protein</fullName>
    </submittedName>
</protein>
<dbReference type="Pfam" id="PF04883">
    <property type="entry name" value="HK97-gp10_like"/>
    <property type="match status" value="1"/>
</dbReference>
<dbReference type="Proteomes" id="UP000195024">
    <property type="component" value="Unassembled WGS sequence"/>
</dbReference>
<gene>
    <name evidence="1" type="ORF">A5802_000708</name>
</gene>
<reference evidence="1 2" key="1">
    <citation type="submission" date="2017-05" db="EMBL/GenBank/DDBJ databases">
        <title>The Genome Sequence of Enterococcus mundtii 6B1_DIV0119.</title>
        <authorList>
            <consortium name="The Broad Institute Genomics Platform"/>
            <consortium name="The Broad Institute Genomic Center for Infectious Diseases"/>
            <person name="Earl A."/>
            <person name="Manson A."/>
            <person name="Schwartman J."/>
            <person name="Gilmore M."/>
            <person name="Abouelleil A."/>
            <person name="Cao P."/>
            <person name="Chapman S."/>
            <person name="Cusick C."/>
            <person name="Shea T."/>
            <person name="Young S."/>
            <person name="Neafsey D."/>
            <person name="Nusbaum C."/>
            <person name="Birren B."/>
        </authorList>
    </citation>
    <scope>NUCLEOTIDE SEQUENCE [LARGE SCALE GENOMIC DNA]</scope>
    <source>
        <strain evidence="1 2">6B1_DIV0119</strain>
    </source>
</reference>
<comment type="caution">
    <text evidence="1">The sequence shown here is derived from an EMBL/GenBank/DDBJ whole genome shotgun (WGS) entry which is preliminary data.</text>
</comment>
<organism evidence="1 2">
    <name type="scientific">Enterococcus mundtii</name>
    <dbReference type="NCBI Taxonomy" id="53346"/>
    <lineage>
        <taxon>Bacteria</taxon>
        <taxon>Bacillati</taxon>
        <taxon>Bacillota</taxon>
        <taxon>Bacilli</taxon>
        <taxon>Lactobacillales</taxon>
        <taxon>Enterococcaceae</taxon>
        <taxon>Enterococcus</taxon>
    </lineage>
</organism>
<accession>A0A242KYF0</accession>
<dbReference type="InterPro" id="IPR010064">
    <property type="entry name" value="HK97-gp10_tail"/>
</dbReference>
<evidence type="ECO:0000313" key="1">
    <source>
        <dbReference type="EMBL" id="OTP26974.1"/>
    </source>
</evidence>
<dbReference type="RefSeq" id="WP_086334552.1">
    <property type="nucleotide sequence ID" value="NZ_NGMS01000001.1"/>
</dbReference>
<dbReference type="EMBL" id="NGMS01000001">
    <property type="protein sequence ID" value="OTP26974.1"/>
    <property type="molecule type" value="Genomic_DNA"/>
</dbReference>
<proteinExistence type="predicted"/>
<sequence length="113" mass="12727">MVRRGVSIYGIDALSKKLKENATLKDIKEVVKLNTAEMQTEAETNAPVDTGFLERSIQLTLDPSGLAGRIRATAEYAGYVEFGTRFTPQQPFIYPAFTKQKKAFRKDLKRLVE</sequence>